<dbReference type="EMBL" id="KV417774">
    <property type="protein sequence ID" value="KZP06770.1"/>
    <property type="molecule type" value="Genomic_DNA"/>
</dbReference>
<organism evidence="3">
    <name type="scientific">Athelia psychrophila</name>
    <dbReference type="NCBI Taxonomy" id="1759441"/>
    <lineage>
        <taxon>Eukaryota</taxon>
        <taxon>Fungi</taxon>
        <taxon>Dikarya</taxon>
        <taxon>Basidiomycota</taxon>
        <taxon>Agaricomycotina</taxon>
        <taxon>Agaricomycetes</taxon>
        <taxon>Agaricomycetidae</taxon>
        <taxon>Atheliales</taxon>
        <taxon>Atheliaceae</taxon>
        <taxon>Athelia</taxon>
    </lineage>
</organism>
<dbReference type="InterPro" id="IPR041539">
    <property type="entry name" value="CxC5"/>
</dbReference>
<dbReference type="STRING" id="436010.A0A167X316"/>
<dbReference type="Pfam" id="PF18718">
    <property type="entry name" value="CxC5"/>
    <property type="match status" value="1"/>
</dbReference>
<dbReference type="OrthoDB" id="2527272at2759"/>
<reference evidence="3" key="1">
    <citation type="journal article" date="2016" name="Mol. Biol. Evol.">
        <title>Comparative Genomics of Early-Diverging Mushroom-Forming Fungi Provides Insights into the Origins of Lignocellulose Decay Capabilities.</title>
        <authorList>
            <person name="Nagy L.G."/>
            <person name="Riley R."/>
            <person name="Tritt A."/>
            <person name="Adam C."/>
            <person name="Daum C."/>
            <person name="Floudas D."/>
            <person name="Sun H."/>
            <person name="Yadav J.S."/>
            <person name="Pangilinan J."/>
            <person name="Larsson K.H."/>
            <person name="Matsuura K."/>
            <person name="Barry K."/>
            <person name="Labutti K."/>
            <person name="Kuo R."/>
            <person name="Ohm R.A."/>
            <person name="Bhattacharya S.S."/>
            <person name="Shirouzu T."/>
            <person name="Yoshinaga Y."/>
            <person name="Martin F.M."/>
            <person name="Grigoriev I.V."/>
            <person name="Hibbett D.S."/>
        </authorList>
    </citation>
    <scope>NUCLEOTIDE SEQUENCE [LARGE SCALE GENOMIC DNA]</scope>
    <source>
        <strain evidence="3">CBS 109695</strain>
    </source>
</reference>
<proteinExistence type="predicted"/>
<evidence type="ECO:0008006" key="4">
    <source>
        <dbReference type="Google" id="ProtNLM"/>
    </source>
</evidence>
<evidence type="ECO:0000259" key="2">
    <source>
        <dbReference type="Pfam" id="PF18721"/>
    </source>
</evidence>
<evidence type="ECO:0000259" key="1">
    <source>
        <dbReference type="Pfam" id="PF18718"/>
    </source>
</evidence>
<dbReference type="AlphaFoldDB" id="A0A167X316"/>
<sequence length="703" mass="80005">MGATVQDLVFVLDTFFPAHLKLETAFYVLAIIASLIPLWQLHLNQRRGPRQPIETAWSNAIVSLLSAAFQSGIEEGMPDLWAEERAQYAQEMGGNLGALCDLLGLDTANTLPQNALSSPTIHVLCTTRLNCMFCIPDPFHPRTLRRREKYQHIRVLDRSFQWMQAELVVAHCPSCRSDYYPDRITYRAGDGSRRQRLECNTPYLRISKHGIWAHRQVAIAQEKAVVQFHSGWSNFADWINESLGNDNAKITHRQSQRLFLEHFSRRLLILHHHDEMFSSPANPSSQDLSEAIRDLIGRDGGRIDDALQHACADCTHKKRYRIDLINEGADLAGPAHQVADRDIDVPNVPQLVQGADIEGAALNAALPQQPAQQGTPPDGEARGYVRMTVMDGKTIKHRICSLSDCEKPLMNYRDGRFCYDHRNYALICGIIPCGQPIESSGALTCANPAHQAWYKHWKDRFTRLSFPGVQRVVHRQNMAEERGVVANPLAPTLRVQLPPLEDIQGEHVVHTFRARSIYCVQTVQWACGMPIGWGKCYKAESLPQVVAILDNIWFNNPHLRPSFIAYDDACDLLRHIVTQDAHSDWLTSTKFVVDAWHYIGHRATDILCRFWCNPAPTDGSQPDLVMIETDDLGEKHSTRAFNTETAEQFNSWLNGFESQLRQMTDKNFDFFMHVLFMLFKERIEDRIAKKGRDLPEAFWEEAV</sequence>
<gene>
    <name evidence="3" type="ORF">FIBSPDRAFT_966171</name>
</gene>
<protein>
    <recommendedName>
        <fullName evidence="4">CxC5 like cysteine cluster associated with KDZ domain-containing protein</fullName>
    </recommendedName>
</protein>
<feature type="domain" description="CxC6 like cysteine cluster associated with KDZ" evidence="2">
    <location>
        <begin position="389"/>
        <end position="456"/>
    </location>
</feature>
<dbReference type="Pfam" id="PF18721">
    <property type="entry name" value="CxC6"/>
    <property type="match status" value="1"/>
</dbReference>
<feature type="domain" description="CxC5 like cysteine cluster associated with KDZ" evidence="1">
    <location>
        <begin position="121"/>
        <end position="243"/>
    </location>
</feature>
<dbReference type="InterPro" id="IPR040898">
    <property type="entry name" value="CxC6"/>
</dbReference>
<evidence type="ECO:0000313" key="3">
    <source>
        <dbReference type="EMBL" id="KZP06770.1"/>
    </source>
</evidence>
<name>A0A167X316_9AGAM</name>
<accession>A0A167X316</accession>